<evidence type="ECO:0000256" key="1">
    <source>
        <dbReference type="SAM" id="MobiDB-lite"/>
    </source>
</evidence>
<dbReference type="AlphaFoldDB" id="A0A1H7P4S6"/>
<evidence type="ECO:0000313" key="3">
    <source>
        <dbReference type="EMBL" id="SEL30793.1"/>
    </source>
</evidence>
<evidence type="ECO:0000256" key="2">
    <source>
        <dbReference type="SAM" id="Phobius"/>
    </source>
</evidence>
<name>A0A1H7P4S6_9SPHI</name>
<keyword evidence="4" id="KW-1185">Reference proteome</keyword>
<sequence length="195" mass="21980">MKELHELENNIGDMADLQQQQERRITALENRKVVVPDYGPKLAEILNALRTDPAMPGPSAMQELGERMEQLSAKIPDRLSVHHRHEITGNAKGFIIAATIILCAFSIAVAVLINLWQRNGELRASSIKYRMVRQYYPGAAAWAERTYMANPDSARMDVERLEAEQEALRLAEEAAAKKEAEAREARDKADGMRKK</sequence>
<dbReference type="RefSeq" id="WP_090605771.1">
    <property type="nucleotide sequence ID" value="NZ_FNZR01000004.1"/>
</dbReference>
<protein>
    <submittedName>
        <fullName evidence="3">Uncharacterized protein</fullName>
    </submittedName>
</protein>
<proteinExistence type="predicted"/>
<dbReference type="Proteomes" id="UP000198916">
    <property type="component" value="Unassembled WGS sequence"/>
</dbReference>
<feature type="transmembrane region" description="Helical" evidence="2">
    <location>
        <begin position="94"/>
        <end position="116"/>
    </location>
</feature>
<reference evidence="4" key="1">
    <citation type="submission" date="2016-10" db="EMBL/GenBank/DDBJ databases">
        <authorList>
            <person name="Varghese N."/>
            <person name="Submissions S."/>
        </authorList>
    </citation>
    <scope>NUCLEOTIDE SEQUENCE [LARGE SCALE GENOMIC DNA]</scope>
    <source>
        <strain evidence="4">Jip14</strain>
    </source>
</reference>
<keyword evidence="2" id="KW-1133">Transmembrane helix</keyword>
<accession>A0A1H7P4S6</accession>
<keyword evidence="2" id="KW-0812">Transmembrane</keyword>
<organism evidence="3 4">
    <name type="scientific">Parapedobacter koreensis</name>
    <dbReference type="NCBI Taxonomy" id="332977"/>
    <lineage>
        <taxon>Bacteria</taxon>
        <taxon>Pseudomonadati</taxon>
        <taxon>Bacteroidota</taxon>
        <taxon>Sphingobacteriia</taxon>
        <taxon>Sphingobacteriales</taxon>
        <taxon>Sphingobacteriaceae</taxon>
        <taxon>Parapedobacter</taxon>
    </lineage>
</organism>
<feature type="region of interest" description="Disordered" evidence="1">
    <location>
        <begin position="173"/>
        <end position="195"/>
    </location>
</feature>
<gene>
    <name evidence="3" type="ORF">SAMN05421740_104214</name>
</gene>
<keyword evidence="2" id="KW-0472">Membrane</keyword>
<evidence type="ECO:0000313" key="4">
    <source>
        <dbReference type="Proteomes" id="UP000198916"/>
    </source>
</evidence>
<dbReference type="STRING" id="332977.SAMN05421740_104214"/>
<dbReference type="EMBL" id="FNZR01000004">
    <property type="protein sequence ID" value="SEL30793.1"/>
    <property type="molecule type" value="Genomic_DNA"/>
</dbReference>
<dbReference type="OrthoDB" id="707690at2"/>